<evidence type="ECO:0000313" key="8">
    <source>
        <dbReference type="Proteomes" id="UP001185984"/>
    </source>
</evidence>
<dbReference type="PANTHER" id="PTHR12608">
    <property type="entry name" value="TRANSMEMBRANE PROTEIN HTP-1 RELATED"/>
    <property type="match status" value="1"/>
</dbReference>
<dbReference type="RefSeq" id="WP_317516919.1">
    <property type="nucleotide sequence ID" value="NZ_JAPTHD010000003.1"/>
</dbReference>
<evidence type="ECO:0000256" key="4">
    <source>
        <dbReference type="ARBA" id="ARBA00022989"/>
    </source>
</evidence>
<name>A0ABU3ZX80_9SPHN</name>
<evidence type="ECO:0000256" key="2">
    <source>
        <dbReference type="ARBA" id="ARBA00009190"/>
    </source>
</evidence>
<keyword evidence="5 6" id="KW-0472">Membrane</keyword>
<sequence length="194" mass="20591">MDALLTSTALVALAEMGDKTQLLAMLLATRFRKPAPIISGIFVATLANHFLAAWVGHAAAGVLDHGWFRYAVALSFIAMAAWTLVPDRIDEDAPLAAPSRAGVFATTLIAFFLLEMGDKTQVATVALGARFGDLLAVTAGTTLGMMIANLPAVLFGEALARRVPMRALQMGAALLFLLLGLWMIADLQGWIARP</sequence>
<evidence type="ECO:0000256" key="6">
    <source>
        <dbReference type="RuleBase" id="RU365102"/>
    </source>
</evidence>
<dbReference type="Pfam" id="PF01169">
    <property type="entry name" value="GDT1"/>
    <property type="match status" value="2"/>
</dbReference>
<dbReference type="Proteomes" id="UP001185984">
    <property type="component" value="Unassembled WGS sequence"/>
</dbReference>
<keyword evidence="8" id="KW-1185">Reference proteome</keyword>
<evidence type="ECO:0000313" key="7">
    <source>
        <dbReference type="EMBL" id="MDV5824130.1"/>
    </source>
</evidence>
<feature type="transmembrane region" description="Helical" evidence="6">
    <location>
        <begin position="67"/>
        <end position="85"/>
    </location>
</feature>
<gene>
    <name evidence="7" type="ORF">O0R41_11030</name>
</gene>
<feature type="transmembrane region" description="Helical" evidence="6">
    <location>
        <begin position="35"/>
        <end position="55"/>
    </location>
</feature>
<evidence type="ECO:0000256" key="1">
    <source>
        <dbReference type="ARBA" id="ARBA00004141"/>
    </source>
</evidence>
<feature type="transmembrane region" description="Helical" evidence="6">
    <location>
        <begin position="134"/>
        <end position="155"/>
    </location>
</feature>
<organism evidence="7 8">
    <name type="scientific">Sphingobium naphthae</name>
    <dbReference type="NCBI Taxonomy" id="1886786"/>
    <lineage>
        <taxon>Bacteria</taxon>
        <taxon>Pseudomonadati</taxon>
        <taxon>Pseudomonadota</taxon>
        <taxon>Alphaproteobacteria</taxon>
        <taxon>Sphingomonadales</taxon>
        <taxon>Sphingomonadaceae</taxon>
        <taxon>Sphingobium</taxon>
    </lineage>
</organism>
<protein>
    <recommendedName>
        <fullName evidence="6">GDT1 family protein</fullName>
    </recommendedName>
</protein>
<feature type="transmembrane region" description="Helical" evidence="6">
    <location>
        <begin position="167"/>
        <end position="185"/>
    </location>
</feature>
<comment type="subcellular location">
    <subcellularLocation>
        <location evidence="1 6">Membrane</location>
        <topology evidence="1 6">Multi-pass membrane protein</topology>
    </subcellularLocation>
</comment>
<comment type="caution">
    <text evidence="7">The sequence shown here is derived from an EMBL/GenBank/DDBJ whole genome shotgun (WGS) entry which is preliminary data.</text>
</comment>
<proteinExistence type="inferred from homology"/>
<accession>A0ABU3ZX80</accession>
<evidence type="ECO:0000256" key="3">
    <source>
        <dbReference type="ARBA" id="ARBA00022692"/>
    </source>
</evidence>
<dbReference type="InterPro" id="IPR001727">
    <property type="entry name" value="GDT1-like"/>
</dbReference>
<dbReference type="EMBL" id="JAPTHD010000003">
    <property type="protein sequence ID" value="MDV5824130.1"/>
    <property type="molecule type" value="Genomic_DNA"/>
</dbReference>
<comment type="similarity">
    <text evidence="2 6">Belongs to the GDT1 family.</text>
</comment>
<keyword evidence="3 6" id="KW-0812">Transmembrane</keyword>
<reference evidence="8" key="1">
    <citation type="journal article" date="2022" name="J Environ Chem Eng">
        <title>Biodegradation of petroleum oil using a constructed nonpathogenic and heavy metal-tolerant bacterial consortium isolated from marine sponges.</title>
        <authorList>
            <person name="Dechsakulwatana C."/>
            <person name="Rungsihiranrut A."/>
            <person name="Muangchinda C."/>
            <person name="Ningthoujam R."/>
            <person name="Klankeo P."/>
            <person name="Pinyakong O."/>
        </authorList>
    </citation>
    <scope>NUCLEOTIDE SEQUENCE [LARGE SCALE GENOMIC DNA]</scope>
    <source>
        <strain evidence="8">MO2-4</strain>
    </source>
</reference>
<dbReference type="PANTHER" id="PTHR12608:SF1">
    <property type="entry name" value="TRANSMEMBRANE PROTEIN 165"/>
    <property type="match status" value="1"/>
</dbReference>
<evidence type="ECO:0000256" key="5">
    <source>
        <dbReference type="ARBA" id="ARBA00023136"/>
    </source>
</evidence>
<keyword evidence="4 6" id="KW-1133">Transmembrane helix</keyword>
<feature type="transmembrane region" description="Helical" evidence="6">
    <location>
        <begin position="97"/>
        <end position="114"/>
    </location>
</feature>